<organism evidence="1 2">
    <name type="scientific">Peribacillus cavernae</name>
    <dbReference type="NCBI Taxonomy" id="1674310"/>
    <lineage>
        <taxon>Bacteria</taxon>
        <taxon>Bacillati</taxon>
        <taxon>Bacillota</taxon>
        <taxon>Bacilli</taxon>
        <taxon>Bacillales</taxon>
        <taxon>Bacillaceae</taxon>
        <taxon>Peribacillus</taxon>
    </lineage>
</organism>
<sequence length="154" mass="16972">MIIENKFEVIAKQEDVWAFLMDTQTLAGCLPGCEEVNDLGDGVYQAVAVVKIAFMKLKFNLNVQITDMNPPQELLSEVDGKPMSLVGQLKVKARMNLNRVEEAATEIHYHMDMSLTGKLGSLGQSAFRSKATEMGTEFAENIRKSLELSSSAKG</sequence>
<accession>A0A3S0W9X2</accession>
<dbReference type="InterPro" id="IPR023393">
    <property type="entry name" value="START-like_dom_sf"/>
</dbReference>
<dbReference type="Gene3D" id="3.30.530.20">
    <property type="match status" value="1"/>
</dbReference>
<keyword evidence="2" id="KW-1185">Reference proteome</keyword>
<protein>
    <recommendedName>
        <fullName evidence="3">Carbon monoxide dehydrogenase</fullName>
    </recommendedName>
</protein>
<reference evidence="1 2" key="1">
    <citation type="submission" date="2018-12" db="EMBL/GenBank/DDBJ databases">
        <title>Bacillus chawlae sp. nov., Bacillus glennii sp. nov., and Bacillus saganii sp. nov. Isolated from the Vehicle Assembly Building at Kennedy Space Center where the Viking Spacecraft were Assembled.</title>
        <authorList>
            <person name="Seuylemezian A."/>
            <person name="Vaishampayan P."/>
        </authorList>
    </citation>
    <scope>NUCLEOTIDE SEQUENCE [LARGE SCALE GENOMIC DNA]</scope>
    <source>
        <strain evidence="1 2">L5</strain>
    </source>
</reference>
<proteinExistence type="predicted"/>
<evidence type="ECO:0008006" key="3">
    <source>
        <dbReference type="Google" id="ProtNLM"/>
    </source>
</evidence>
<dbReference type="SUPFAM" id="SSF55961">
    <property type="entry name" value="Bet v1-like"/>
    <property type="match status" value="1"/>
</dbReference>
<name>A0A3S0W9X2_9BACI</name>
<comment type="caution">
    <text evidence="1">The sequence shown here is derived from an EMBL/GenBank/DDBJ whole genome shotgun (WGS) entry which is preliminary data.</text>
</comment>
<dbReference type="PANTHER" id="PTHR38588">
    <property type="entry name" value="BLL0334 PROTEIN"/>
    <property type="match status" value="1"/>
</dbReference>
<dbReference type="Proteomes" id="UP000267430">
    <property type="component" value="Unassembled WGS sequence"/>
</dbReference>
<gene>
    <name evidence="1" type="ORF">ELQ35_05055</name>
</gene>
<dbReference type="OrthoDB" id="9787428at2"/>
<dbReference type="InterPro" id="IPR010419">
    <property type="entry name" value="CO_DH_gsu"/>
</dbReference>
<dbReference type="Pfam" id="PF06240">
    <property type="entry name" value="COXG"/>
    <property type="match status" value="1"/>
</dbReference>
<evidence type="ECO:0000313" key="2">
    <source>
        <dbReference type="Proteomes" id="UP000267430"/>
    </source>
</evidence>
<dbReference type="PANTHER" id="PTHR38588:SF1">
    <property type="entry name" value="BLL0334 PROTEIN"/>
    <property type="match status" value="1"/>
</dbReference>
<dbReference type="RefSeq" id="WP_126863747.1">
    <property type="nucleotide sequence ID" value="NZ_JAUSTX010000005.1"/>
</dbReference>
<dbReference type="AlphaFoldDB" id="A0A3S0W9X2"/>
<dbReference type="EMBL" id="RYZZ01000006">
    <property type="protein sequence ID" value="RUQ30962.1"/>
    <property type="molecule type" value="Genomic_DNA"/>
</dbReference>
<evidence type="ECO:0000313" key="1">
    <source>
        <dbReference type="EMBL" id="RUQ30962.1"/>
    </source>
</evidence>